<evidence type="ECO:0000256" key="3">
    <source>
        <dbReference type="ARBA" id="ARBA00011738"/>
    </source>
</evidence>
<dbReference type="RefSeq" id="WP_038559778.1">
    <property type="nucleotide sequence ID" value="NZ_CP007481.1"/>
</dbReference>
<dbReference type="AlphaFoldDB" id="X5HM96"/>
<evidence type="ECO:0000256" key="13">
    <source>
        <dbReference type="ARBA" id="ARBA00051301"/>
    </source>
</evidence>
<dbReference type="OrthoDB" id="9809784at2"/>
<dbReference type="GO" id="GO:0009014">
    <property type="term" value="F:succinyl-diaminopimelate desuccinylase activity"/>
    <property type="evidence" value="ECO:0007669"/>
    <property type="project" value="UniProtKB-UniRule"/>
</dbReference>
<dbReference type="PANTHER" id="PTHR43808">
    <property type="entry name" value="ACETYLORNITHINE DEACETYLASE"/>
    <property type="match status" value="1"/>
</dbReference>
<proteinExistence type="inferred from homology"/>
<dbReference type="GO" id="GO:0046872">
    <property type="term" value="F:metal ion binding"/>
    <property type="evidence" value="ECO:0007669"/>
    <property type="project" value="UniProtKB-KW"/>
</dbReference>
<dbReference type="PANTHER" id="PTHR43808:SF31">
    <property type="entry name" value="N-ACETYL-L-CITRULLINE DEACETYLASE"/>
    <property type="match status" value="1"/>
</dbReference>
<dbReference type="EC" id="3.5.1.18" evidence="4 14"/>
<evidence type="ECO:0000313" key="17">
    <source>
        <dbReference type="Proteomes" id="UP000023755"/>
    </source>
</evidence>
<keyword evidence="10" id="KW-0220">Diaminopimelate biosynthesis</keyword>
<evidence type="ECO:0000256" key="8">
    <source>
        <dbReference type="ARBA" id="ARBA00022801"/>
    </source>
</evidence>
<dbReference type="GO" id="GO:0009089">
    <property type="term" value="P:lysine biosynthetic process via diaminopimelate"/>
    <property type="evidence" value="ECO:0007669"/>
    <property type="project" value="UniProtKB-UniRule"/>
</dbReference>
<dbReference type="KEGG" id="nhm:NHE_0635"/>
<evidence type="ECO:0000256" key="7">
    <source>
        <dbReference type="ARBA" id="ARBA00022723"/>
    </source>
</evidence>
<accession>X5HM96</accession>
<name>X5HM96_9RICK</name>
<dbReference type="GO" id="GO:0006526">
    <property type="term" value="P:L-arginine biosynthetic process"/>
    <property type="evidence" value="ECO:0007669"/>
    <property type="project" value="TreeGrafter"/>
</dbReference>
<feature type="domain" description="Peptidase M20 dimerisation" evidence="15">
    <location>
        <begin position="173"/>
        <end position="273"/>
    </location>
</feature>
<evidence type="ECO:0000259" key="15">
    <source>
        <dbReference type="Pfam" id="PF07687"/>
    </source>
</evidence>
<evidence type="ECO:0000256" key="5">
    <source>
        <dbReference type="ARBA" id="ARBA00022391"/>
    </source>
</evidence>
<dbReference type="InterPro" id="IPR036264">
    <property type="entry name" value="Bact_exopeptidase_dim_dom"/>
</dbReference>
<evidence type="ECO:0000256" key="10">
    <source>
        <dbReference type="ARBA" id="ARBA00022915"/>
    </source>
</evidence>
<keyword evidence="12" id="KW-0170">Cobalt</keyword>
<evidence type="ECO:0000256" key="9">
    <source>
        <dbReference type="ARBA" id="ARBA00022833"/>
    </source>
</evidence>
<dbReference type="Pfam" id="PF01546">
    <property type="entry name" value="Peptidase_M20"/>
    <property type="match status" value="1"/>
</dbReference>
<reference evidence="16 17" key="1">
    <citation type="submission" date="2014-03" db="EMBL/GenBank/DDBJ databases">
        <title>Sequencing and Comparison of Genomes and Transcriptome Profiles of Human Ehrlichiosis Agents.</title>
        <authorList>
            <person name="Lin M."/>
            <person name="Daugherty S.C."/>
            <person name="Nagaraj S."/>
            <person name="Cheng Z."/>
            <person name="Xiong Q."/>
            <person name="Lin F.-Y."/>
            <person name="Sengamalay N."/>
            <person name="Ott S."/>
            <person name="Godinez A."/>
            <person name="Tallon L.J."/>
            <person name="Sadzewicz L."/>
            <person name="Fraser C.M."/>
            <person name="Dunning Hotopp J.C."/>
            <person name="Rikihisa Y."/>
        </authorList>
    </citation>
    <scope>NUCLEOTIDE SEQUENCE [LARGE SCALE GENOMIC DNA]</scope>
    <source>
        <strain evidence="16 17">Oregon</strain>
    </source>
</reference>
<organism evidence="16 17">
    <name type="scientific">Neorickettsia helminthoeca str. Oregon</name>
    <dbReference type="NCBI Taxonomy" id="1286528"/>
    <lineage>
        <taxon>Bacteria</taxon>
        <taxon>Pseudomonadati</taxon>
        <taxon>Pseudomonadota</taxon>
        <taxon>Alphaproteobacteria</taxon>
        <taxon>Rickettsiales</taxon>
        <taxon>Anaplasmataceae</taxon>
        <taxon>Neorickettsia</taxon>
    </lineage>
</organism>
<dbReference type="UniPathway" id="UPA00034">
    <property type="reaction ID" value="UER00021"/>
</dbReference>
<dbReference type="Gene3D" id="3.40.630.10">
    <property type="entry name" value="Zn peptidases"/>
    <property type="match status" value="2"/>
</dbReference>
<protein>
    <recommendedName>
        <fullName evidence="5 14">Succinyl-diaminopimelate desuccinylase</fullName>
        <ecNumber evidence="4 14">3.5.1.18</ecNumber>
    </recommendedName>
</protein>
<keyword evidence="8 16" id="KW-0378">Hydrolase</keyword>
<dbReference type="InterPro" id="IPR011650">
    <property type="entry name" value="Peptidase_M20_dimer"/>
</dbReference>
<gene>
    <name evidence="16" type="primary">dapE</name>
    <name evidence="16" type="ORF">NHE_0635</name>
</gene>
<dbReference type="Proteomes" id="UP000023755">
    <property type="component" value="Chromosome"/>
</dbReference>
<comment type="similarity">
    <text evidence="2">Belongs to the peptidase M20A family. DapE subfamily.</text>
</comment>
<dbReference type="InterPro" id="IPR050072">
    <property type="entry name" value="Peptidase_M20A"/>
</dbReference>
<dbReference type="GO" id="GO:0019877">
    <property type="term" value="P:diaminopimelate biosynthetic process"/>
    <property type="evidence" value="ECO:0007669"/>
    <property type="project" value="UniProtKB-KW"/>
</dbReference>
<evidence type="ECO:0000256" key="2">
    <source>
        <dbReference type="ARBA" id="ARBA00006746"/>
    </source>
</evidence>
<dbReference type="GO" id="GO:0008777">
    <property type="term" value="F:acetylornithine deacetylase activity"/>
    <property type="evidence" value="ECO:0007669"/>
    <property type="project" value="TreeGrafter"/>
</dbReference>
<evidence type="ECO:0000256" key="4">
    <source>
        <dbReference type="ARBA" id="ARBA00011921"/>
    </source>
</evidence>
<keyword evidence="17" id="KW-1185">Reference proteome</keyword>
<keyword evidence="9" id="KW-0862">Zinc</keyword>
<evidence type="ECO:0000256" key="14">
    <source>
        <dbReference type="NCBIfam" id="TIGR01246"/>
    </source>
</evidence>
<keyword evidence="11" id="KW-0457">Lysine biosynthesis</keyword>
<keyword evidence="7" id="KW-0479">Metal-binding</keyword>
<evidence type="ECO:0000256" key="6">
    <source>
        <dbReference type="ARBA" id="ARBA00022605"/>
    </source>
</evidence>
<dbReference type="STRING" id="1286528.NHE_0635"/>
<dbReference type="HOGENOM" id="CLU_021802_4_0_5"/>
<evidence type="ECO:0000256" key="1">
    <source>
        <dbReference type="ARBA" id="ARBA00005130"/>
    </source>
</evidence>
<keyword evidence="6" id="KW-0028">Amino-acid biosynthesis</keyword>
<dbReference type="EMBL" id="CP007481">
    <property type="protein sequence ID" value="AHX11570.1"/>
    <property type="molecule type" value="Genomic_DNA"/>
</dbReference>
<evidence type="ECO:0000256" key="11">
    <source>
        <dbReference type="ARBA" id="ARBA00023154"/>
    </source>
</evidence>
<comment type="catalytic activity">
    <reaction evidence="13">
        <text>N-succinyl-(2S,6S)-2,6-diaminopimelate + H2O = (2S,6S)-2,6-diaminopimelate + succinate</text>
        <dbReference type="Rhea" id="RHEA:22608"/>
        <dbReference type="ChEBI" id="CHEBI:15377"/>
        <dbReference type="ChEBI" id="CHEBI:30031"/>
        <dbReference type="ChEBI" id="CHEBI:57609"/>
        <dbReference type="ChEBI" id="CHEBI:58087"/>
        <dbReference type="EC" id="3.5.1.18"/>
    </reaction>
</comment>
<dbReference type="SUPFAM" id="SSF55031">
    <property type="entry name" value="Bacterial exopeptidase dimerisation domain"/>
    <property type="match status" value="1"/>
</dbReference>
<evidence type="ECO:0000313" key="16">
    <source>
        <dbReference type="EMBL" id="AHX11570.1"/>
    </source>
</evidence>
<dbReference type="InterPro" id="IPR002933">
    <property type="entry name" value="Peptidase_M20"/>
</dbReference>
<evidence type="ECO:0000256" key="12">
    <source>
        <dbReference type="ARBA" id="ARBA00023285"/>
    </source>
</evidence>
<dbReference type="NCBIfam" id="NF009557">
    <property type="entry name" value="PRK13009.1"/>
    <property type="match status" value="1"/>
</dbReference>
<comment type="pathway">
    <text evidence="1">Amino-acid biosynthesis; L-lysine biosynthesis via DAP pathway; LL-2,6-diaminopimelate from (S)-tetrahydrodipicolinate (succinylase route): step 3/3.</text>
</comment>
<dbReference type="SUPFAM" id="SSF53187">
    <property type="entry name" value="Zn-dependent exopeptidases"/>
    <property type="match status" value="1"/>
</dbReference>
<dbReference type="NCBIfam" id="TIGR01246">
    <property type="entry name" value="dapE_proteo"/>
    <property type="match status" value="1"/>
</dbReference>
<dbReference type="Pfam" id="PF07687">
    <property type="entry name" value="M20_dimer"/>
    <property type="match status" value="1"/>
</dbReference>
<comment type="subunit">
    <text evidence="3">Homodimer.</text>
</comment>
<sequence length="371" mass="40874">MLFELLKSLLTYKGISPGCGGAIRFLSNLFEQRGFVVTILESDGIRNLLVHNKDSRKIHLCFAGHVDVVPAADSGLWICNPFVGEVISETIYGRGVVDMKGAIASFITALFEFLDNYDSQLNIGVILTSDEEMSSSNGMLPMIRYLRQGGYVIHDCIVGEPTCESKIGDSIKIGRRGSLNVAVSYSGIQGHVAYHEKANNPIPEMLDALVRLRDHKFDNGNEFFPPSHCEITSIDVDNPSTNVIPGKVSTNFNIRFNNLQTVKRLKQAIDSIFVSRTSAVEIVYSENPALPFLSEKTAFADKLSAAILKCSGISAQFTTKGGTSDARFLREITNVLEFGLLNETAHKVNECAPLKDILLLKEIYLEFLKSL</sequence>
<dbReference type="InterPro" id="IPR005941">
    <property type="entry name" value="DapE_proteobac"/>
</dbReference>